<protein>
    <submittedName>
        <fullName evidence="6">Radical SAM protein</fullName>
    </submittedName>
</protein>
<dbReference type="EMBL" id="JABANE010000041">
    <property type="protein sequence ID" value="NME69450.1"/>
    <property type="molecule type" value="Genomic_DNA"/>
</dbReference>
<dbReference type="InterPro" id="IPR013785">
    <property type="entry name" value="Aldolase_TIM"/>
</dbReference>
<keyword evidence="2" id="KW-0949">S-adenosyl-L-methionine</keyword>
<keyword evidence="7" id="KW-1185">Reference proteome</keyword>
<dbReference type="Gene3D" id="3.20.20.70">
    <property type="entry name" value="Aldolase class I"/>
    <property type="match status" value="1"/>
</dbReference>
<dbReference type="Proteomes" id="UP000576082">
    <property type="component" value="Unassembled WGS sequence"/>
</dbReference>
<evidence type="ECO:0000256" key="2">
    <source>
        <dbReference type="ARBA" id="ARBA00022691"/>
    </source>
</evidence>
<keyword evidence="5" id="KW-0411">Iron-sulfur</keyword>
<comment type="cofactor">
    <cofactor evidence="1">
        <name>[4Fe-4S] cluster</name>
        <dbReference type="ChEBI" id="CHEBI:49883"/>
    </cofactor>
</comment>
<dbReference type="InterPro" id="IPR047771">
    <property type="entry name" value="Radical_SAM_STM4011-like"/>
</dbReference>
<organism evidence="6 7">
    <name type="scientific">Flammeovirga aprica JL-4</name>
    <dbReference type="NCBI Taxonomy" id="694437"/>
    <lineage>
        <taxon>Bacteria</taxon>
        <taxon>Pseudomonadati</taxon>
        <taxon>Bacteroidota</taxon>
        <taxon>Cytophagia</taxon>
        <taxon>Cytophagales</taxon>
        <taxon>Flammeovirgaceae</taxon>
        <taxon>Flammeovirga</taxon>
    </lineage>
</organism>
<comment type="caution">
    <text evidence="6">The sequence shown here is derived from an EMBL/GenBank/DDBJ whole genome shotgun (WGS) entry which is preliminary data.</text>
</comment>
<dbReference type="SFLD" id="SFLDS00029">
    <property type="entry name" value="Radical_SAM"/>
    <property type="match status" value="1"/>
</dbReference>
<accession>A0A7X9RVG2</accession>
<gene>
    <name evidence="6" type="ORF">HHU12_15850</name>
</gene>
<proteinExistence type="predicted"/>
<reference evidence="6 7" key="1">
    <citation type="submission" date="2020-04" db="EMBL/GenBank/DDBJ databases">
        <title>Flammeovirga sp. SR4, a novel species isolated from seawater.</title>
        <authorList>
            <person name="Wang X."/>
        </authorList>
    </citation>
    <scope>NUCLEOTIDE SEQUENCE [LARGE SCALE GENOMIC DNA]</scope>
    <source>
        <strain evidence="6 7">ATCC 23126</strain>
    </source>
</reference>
<evidence type="ECO:0000256" key="4">
    <source>
        <dbReference type="ARBA" id="ARBA00023004"/>
    </source>
</evidence>
<evidence type="ECO:0000256" key="5">
    <source>
        <dbReference type="ARBA" id="ARBA00023014"/>
    </source>
</evidence>
<dbReference type="SUPFAM" id="SSF102114">
    <property type="entry name" value="Radical SAM enzymes"/>
    <property type="match status" value="1"/>
</dbReference>
<dbReference type="PANTHER" id="PTHR11228:SF7">
    <property type="entry name" value="PQQA PEPTIDE CYCLASE"/>
    <property type="match status" value="1"/>
</dbReference>
<dbReference type="AlphaFoldDB" id="A0A7X9RVG2"/>
<dbReference type="InterPro" id="IPR058240">
    <property type="entry name" value="rSAM_sf"/>
</dbReference>
<dbReference type="NCBIfam" id="NF038073">
    <property type="entry name" value="rSAM_STM4011"/>
    <property type="match status" value="1"/>
</dbReference>
<evidence type="ECO:0000313" key="7">
    <source>
        <dbReference type="Proteomes" id="UP000576082"/>
    </source>
</evidence>
<evidence type="ECO:0000256" key="3">
    <source>
        <dbReference type="ARBA" id="ARBA00022723"/>
    </source>
</evidence>
<dbReference type="InterPro" id="IPR007197">
    <property type="entry name" value="rSAM"/>
</dbReference>
<keyword evidence="4" id="KW-0408">Iron</keyword>
<dbReference type="RefSeq" id="WP_169657725.1">
    <property type="nucleotide sequence ID" value="NZ_JABANE010000041.1"/>
</dbReference>
<dbReference type="GO" id="GO:0051536">
    <property type="term" value="F:iron-sulfur cluster binding"/>
    <property type="evidence" value="ECO:0007669"/>
    <property type="project" value="UniProtKB-KW"/>
</dbReference>
<evidence type="ECO:0000256" key="1">
    <source>
        <dbReference type="ARBA" id="ARBA00001966"/>
    </source>
</evidence>
<evidence type="ECO:0000313" key="6">
    <source>
        <dbReference type="EMBL" id="NME69450.1"/>
    </source>
</evidence>
<dbReference type="PANTHER" id="PTHR11228">
    <property type="entry name" value="RADICAL SAM DOMAIN PROTEIN"/>
    <property type="match status" value="1"/>
</dbReference>
<dbReference type="GO" id="GO:0046872">
    <property type="term" value="F:metal ion binding"/>
    <property type="evidence" value="ECO:0007669"/>
    <property type="project" value="UniProtKB-KW"/>
</dbReference>
<dbReference type="GO" id="GO:0003824">
    <property type="term" value="F:catalytic activity"/>
    <property type="evidence" value="ECO:0007669"/>
    <property type="project" value="InterPro"/>
</dbReference>
<dbReference type="InterPro" id="IPR050377">
    <property type="entry name" value="Radical_SAM_PqqE_MftC-like"/>
</dbReference>
<name>A0A7X9RVG2_9BACT</name>
<sequence length="284" mass="32866">MDSTWNILYRGSLTSCNYSCHYCPFAKTKNTREELAIDAQQLLQFQNWVNGRKEKIGILFTPWGEGLIRNYYQMAMTALSHMPNVYRVAIQTNLSCSLDWVDEVNKDSFALWTTYHPSQLSLDSFLEKCEALVEKGIRFSIGTVGLKEDIEIISQLRKRLPSSVYLWVNAYKREADYYNSDHLKQLLEVDPLFHWNNQYHQSKEKACDAGSTSFSVDGDGNMTSCHFIKEKIGNIYQENFEEALYPRLCSNTTCGCHIGYVHLKELEQKKIYGKGLLERIPIHL</sequence>
<keyword evidence="3" id="KW-0479">Metal-binding</keyword>